<dbReference type="PANTHER" id="PTHR13693:SF3">
    <property type="entry name" value="LD36009P"/>
    <property type="match status" value="1"/>
</dbReference>
<reference evidence="6 7" key="1">
    <citation type="submission" date="2016-04" db="EMBL/GenBank/DDBJ databases">
        <title>Complete genome sequence of Dietzia lutea YIM 80766T, a strain isolated from desert soil in Egypt.</title>
        <authorList>
            <person name="Zhao J."/>
            <person name="Hu B."/>
            <person name="Geng S."/>
            <person name="Nie Y."/>
            <person name="Tang Y."/>
        </authorList>
    </citation>
    <scope>NUCLEOTIDE SEQUENCE [LARGE SCALE GENOMIC DNA]</scope>
    <source>
        <strain evidence="6 7">YIM 80766</strain>
    </source>
</reference>
<dbReference type="OrthoDB" id="9778690at2"/>
<dbReference type="InterPro" id="IPR004839">
    <property type="entry name" value="Aminotransferase_I/II_large"/>
</dbReference>
<dbReference type="InterPro" id="IPR015424">
    <property type="entry name" value="PyrdxlP-dep_Trfase"/>
</dbReference>
<sequence length="410" mass="43624">MPLNHNIIDRLHRDERVQLFEAVSAAGKSPYFATMRSGSGALTDVAGTDRVMLGSNNYLGLAQHPEVIEAAARAVRDFGSASTGSRLLNGTMHLHEEFEDEITHWFGTEQTLSFSTGYQTNLGTLWALLRPGDAVVVDQFAHASIRDGIRMSGATAHVFAHNDPDSLEETLSSAARSGAEQTLVVVDSLYSMEGSLAPIPEIAALARRHGAALMVDEAHGLGLYGPTRRGWAEECGSSGDVDVLMSSLSKATASIGGFITGSRELVNSLRVTARPMLFSTAAVPSSVAGVLAAVRIIRGEEGARRVEKLRANSRTLRAELERLGHPCGSGHTGDDWSPIVPVPVGDDLRAIEAWNMLMERGVYTGTAISPAVPAAGAILRVCVTSEHSEEQMLHAARAIDDVLGIVRADG</sequence>
<dbReference type="SUPFAM" id="SSF53383">
    <property type="entry name" value="PLP-dependent transferases"/>
    <property type="match status" value="1"/>
</dbReference>
<keyword evidence="7" id="KW-1185">Reference proteome</keyword>
<comment type="catalytic activity">
    <reaction evidence="4">
        <text>6-carboxyhexanoyl-[ACP] + L-alanine + H(+) = (8S)-8-amino-7-oxononanoate + holo-[ACP] + CO2</text>
        <dbReference type="Rhea" id="RHEA:42288"/>
        <dbReference type="Rhea" id="RHEA-COMP:9685"/>
        <dbReference type="Rhea" id="RHEA-COMP:9955"/>
        <dbReference type="ChEBI" id="CHEBI:15378"/>
        <dbReference type="ChEBI" id="CHEBI:16526"/>
        <dbReference type="ChEBI" id="CHEBI:57972"/>
        <dbReference type="ChEBI" id="CHEBI:64479"/>
        <dbReference type="ChEBI" id="CHEBI:78846"/>
        <dbReference type="ChEBI" id="CHEBI:149468"/>
        <dbReference type="EC" id="2.3.1.47"/>
    </reaction>
</comment>
<dbReference type="GO" id="GO:0008710">
    <property type="term" value="F:8-amino-7-oxononanoate synthase activity"/>
    <property type="evidence" value="ECO:0007669"/>
    <property type="project" value="UniProtKB-EC"/>
</dbReference>
<accession>A0A2S1RCD1</accession>
<comment type="cofactor">
    <cofactor evidence="1">
        <name>pyridoxal 5'-phosphate</name>
        <dbReference type="ChEBI" id="CHEBI:597326"/>
    </cofactor>
</comment>
<dbReference type="GO" id="GO:0030170">
    <property type="term" value="F:pyridoxal phosphate binding"/>
    <property type="evidence" value="ECO:0007669"/>
    <property type="project" value="InterPro"/>
</dbReference>
<dbReference type="EC" id="2.3.1.47" evidence="2"/>
<dbReference type="Pfam" id="PF00155">
    <property type="entry name" value="Aminotran_1_2"/>
    <property type="match status" value="1"/>
</dbReference>
<dbReference type="InterPro" id="IPR015422">
    <property type="entry name" value="PyrdxlP-dep_Trfase_small"/>
</dbReference>
<gene>
    <name evidence="6" type="ORF">A6035_11990</name>
</gene>
<dbReference type="KEGG" id="dlu:A6035_11990"/>
<keyword evidence="3" id="KW-0808">Transferase</keyword>
<evidence type="ECO:0000256" key="4">
    <source>
        <dbReference type="ARBA" id="ARBA00047715"/>
    </source>
</evidence>
<name>A0A2S1RCD1_9ACTN</name>
<evidence type="ECO:0000313" key="7">
    <source>
        <dbReference type="Proteomes" id="UP000244928"/>
    </source>
</evidence>
<evidence type="ECO:0000313" key="6">
    <source>
        <dbReference type="EMBL" id="AWH93953.1"/>
    </source>
</evidence>
<proteinExistence type="predicted"/>
<evidence type="ECO:0000256" key="2">
    <source>
        <dbReference type="ARBA" id="ARBA00013187"/>
    </source>
</evidence>
<evidence type="ECO:0000259" key="5">
    <source>
        <dbReference type="Pfam" id="PF00155"/>
    </source>
</evidence>
<protein>
    <recommendedName>
        <fullName evidence="2">8-amino-7-oxononanoate synthase</fullName>
        <ecNumber evidence="2">2.3.1.47</ecNumber>
    </recommendedName>
</protein>
<organism evidence="6 7">
    <name type="scientific">Dietzia lutea</name>
    <dbReference type="NCBI Taxonomy" id="546160"/>
    <lineage>
        <taxon>Bacteria</taxon>
        <taxon>Bacillati</taxon>
        <taxon>Actinomycetota</taxon>
        <taxon>Actinomycetes</taxon>
        <taxon>Mycobacteriales</taxon>
        <taxon>Dietziaceae</taxon>
        <taxon>Dietzia</taxon>
    </lineage>
</organism>
<evidence type="ECO:0000256" key="1">
    <source>
        <dbReference type="ARBA" id="ARBA00001933"/>
    </source>
</evidence>
<dbReference type="AlphaFoldDB" id="A0A2S1RCD1"/>
<dbReference type="Gene3D" id="3.40.640.10">
    <property type="entry name" value="Type I PLP-dependent aspartate aminotransferase-like (Major domain)"/>
    <property type="match status" value="1"/>
</dbReference>
<dbReference type="EMBL" id="CP015449">
    <property type="protein sequence ID" value="AWH93953.1"/>
    <property type="molecule type" value="Genomic_DNA"/>
</dbReference>
<dbReference type="Gene3D" id="3.90.1150.10">
    <property type="entry name" value="Aspartate Aminotransferase, domain 1"/>
    <property type="match status" value="1"/>
</dbReference>
<dbReference type="CDD" id="cd06454">
    <property type="entry name" value="KBL_like"/>
    <property type="match status" value="1"/>
</dbReference>
<evidence type="ECO:0000256" key="3">
    <source>
        <dbReference type="ARBA" id="ARBA00022679"/>
    </source>
</evidence>
<dbReference type="InterPro" id="IPR015421">
    <property type="entry name" value="PyrdxlP-dep_Trfase_major"/>
</dbReference>
<dbReference type="Proteomes" id="UP000244928">
    <property type="component" value="Chromosome"/>
</dbReference>
<dbReference type="InterPro" id="IPR050087">
    <property type="entry name" value="AON_synthase_class-II"/>
</dbReference>
<dbReference type="PANTHER" id="PTHR13693">
    <property type="entry name" value="CLASS II AMINOTRANSFERASE/8-AMINO-7-OXONONANOATE SYNTHASE"/>
    <property type="match status" value="1"/>
</dbReference>
<feature type="domain" description="Aminotransferase class I/classII large" evidence="5">
    <location>
        <begin position="51"/>
        <end position="399"/>
    </location>
</feature>